<reference evidence="1 2" key="1">
    <citation type="journal article" date="2020" name="ISME J.">
        <title>Comparative genomics reveals insights into cyanobacterial evolution and habitat adaptation.</title>
        <authorList>
            <person name="Chen M.Y."/>
            <person name="Teng W.K."/>
            <person name="Zhao L."/>
            <person name="Hu C.X."/>
            <person name="Zhou Y.K."/>
            <person name="Han B.P."/>
            <person name="Song L.R."/>
            <person name="Shu W.S."/>
        </authorList>
    </citation>
    <scope>NUCLEOTIDE SEQUENCE [LARGE SCALE GENOMIC DNA]</scope>
    <source>
        <strain evidence="1 2">FACHB-1050</strain>
    </source>
</reference>
<gene>
    <name evidence="1" type="ORF">H6G05_06545</name>
</gene>
<evidence type="ECO:0000313" key="1">
    <source>
        <dbReference type="EMBL" id="MBD2316504.1"/>
    </source>
</evidence>
<accession>A0ABR8C6U3</accession>
<evidence type="ECO:0000313" key="2">
    <source>
        <dbReference type="Proteomes" id="UP000618445"/>
    </source>
</evidence>
<dbReference type="Proteomes" id="UP000618445">
    <property type="component" value="Unassembled WGS sequence"/>
</dbReference>
<comment type="caution">
    <text evidence="1">The sequence shown here is derived from an EMBL/GenBank/DDBJ whole genome shotgun (WGS) entry which is preliminary data.</text>
</comment>
<organism evidence="1 2">
    <name type="scientific">Phormidium tenue FACHB-1050</name>
    <dbReference type="NCBI Taxonomy" id="2692857"/>
    <lineage>
        <taxon>Bacteria</taxon>
        <taxon>Bacillati</taxon>
        <taxon>Cyanobacteriota</taxon>
        <taxon>Cyanophyceae</taxon>
        <taxon>Oscillatoriophycideae</taxon>
        <taxon>Oscillatoriales</taxon>
        <taxon>Oscillatoriaceae</taxon>
        <taxon>Phormidium</taxon>
    </lineage>
</organism>
<protein>
    <submittedName>
        <fullName evidence="1">Uncharacterized protein</fullName>
    </submittedName>
</protein>
<keyword evidence="2" id="KW-1185">Reference proteome</keyword>
<dbReference type="EMBL" id="JACJQY010000007">
    <property type="protein sequence ID" value="MBD2316504.1"/>
    <property type="molecule type" value="Genomic_DNA"/>
</dbReference>
<name>A0ABR8C6U3_9CYAN</name>
<proteinExistence type="predicted"/>
<sequence length="689" mass="79852">MNFSSPEHTRCVWEQIKPILRDLQKPEGSRFLGNNKFSSNSVNALLDALAENLSNIGTISIDRLNHRWGDRQNRNWVKIITFLLSEYAYYNDSEAGFWDSLFVRLRISDPQGAKPTFYNILREGFVLLGVVRAKGGYKYISTLYLQSGIPQRTLPHFAELLKYVANNLGWWNIVHRYNEIDLAQTLYDLAVENHSTRKTLRRFLKNCLDDVTSESDKPLSGQLLKYIATVALELQRRQKDPSILKNEKEREKCLQGLSLPYNFFLRNWDNLASVLTPRQVTSTRANQVIRQRKRELALRLDTLELNLQLALPEQSLWRKEWRNLNNSFCRIPQTKWESNINYPNSLEVPELCVNLHDLSDHWTWQLKDANKCDLIEWHCEGINDNFPLLIFDAETGDRLNLNSENPQITGINELVCYFPAHTNLQTNSDIEVTDACFPCLIQNWQAKQIRLNGRSATFKMIGENIDISVKWQVASSRQPTMRGLQIKGKKPIYLEAPQIYYPLGDSVEAIRIQIEDMDLQKTITEPDEKISVKLMTGEAWQEIKLNQCKTTGNYEVRLWQGNWSWSAAFTIQSQSQISANINTQPIQIQSSRHPEIPTILPIRCHGRSDFWEEQITIQGLWSFEPVIFVLSGSEENQKYNYSTQADQTGCLNLSLMSLREVLLDSDRYTLEWVRLGNSQKLIEILTEVE</sequence>
<dbReference type="RefSeq" id="WP_190577369.1">
    <property type="nucleotide sequence ID" value="NZ_CAWPQU010000067.1"/>
</dbReference>